<evidence type="ECO:0000313" key="1">
    <source>
        <dbReference type="EMBL" id="MBD2858233.1"/>
    </source>
</evidence>
<protein>
    <submittedName>
        <fullName evidence="1">DUF3348 family protein</fullName>
    </submittedName>
</protein>
<comment type="caution">
    <text evidence="1">The sequence shown here is derived from an EMBL/GenBank/DDBJ whole genome shotgun (WGS) entry which is preliminary data.</text>
</comment>
<dbReference type="Proteomes" id="UP000610558">
    <property type="component" value="Unassembled WGS sequence"/>
</dbReference>
<name>A0A927C124_9GAMM</name>
<sequence length="257" mass="29075">MTESTPAKSSAARPVATASATGTRLTRLLVDLSVGSVELSHRNFVEKLAGLVDLSEAISLSERLRGLSRQGVIPQESESSPDLKELFLQRRQERVAFIGRSFNSQDEDMPFILPTLRQEMLTKPAESFEPFQRFYALHQSEMEFQILKLRGEVRRQISAHSERLARLAVLDSAIGDTLAENHRRVFAQIPRLLARRFVRLAGDYQVKEENVSDMDSWTAVGGWLDCFYKEMMSLLLAELEVRLLPVLGLVEAQEIED</sequence>
<organism evidence="1 2">
    <name type="scientific">Spongiibacter pelagi</name>
    <dbReference type="NCBI Taxonomy" id="2760804"/>
    <lineage>
        <taxon>Bacteria</taxon>
        <taxon>Pseudomonadati</taxon>
        <taxon>Pseudomonadota</taxon>
        <taxon>Gammaproteobacteria</taxon>
        <taxon>Cellvibrionales</taxon>
        <taxon>Spongiibacteraceae</taxon>
        <taxon>Spongiibacter</taxon>
    </lineage>
</organism>
<dbReference type="RefSeq" id="WP_190762886.1">
    <property type="nucleotide sequence ID" value="NZ_JACXLD010000002.1"/>
</dbReference>
<keyword evidence="2" id="KW-1185">Reference proteome</keyword>
<accession>A0A927C124</accession>
<proteinExistence type="predicted"/>
<gene>
    <name evidence="1" type="ORF">IB286_04365</name>
</gene>
<dbReference type="AlphaFoldDB" id="A0A927C124"/>
<reference evidence="1" key="1">
    <citation type="submission" date="2020-09" db="EMBL/GenBank/DDBJ databases">
        <authorList>
            <person name="Yoon J.-W."/>
        </authorList>
    </citation>
    <scope>NUCLEOTIDE SEQUENCE</scope>
    <source>
        <strain evidence="1">KMU-158</strain>
    </source>
</reference>
<evidence type="ECO:0000313" key="2">
    <source>
        <dbReference type="Proteomes" id="UP000610558"/>
    </source>
</evidence>
<dbReference type="EMBL" id="JACXLD010000002">
    <property type="protein sequence ID" value="MBD2858233.1"/>
    <property type="molecule type" value="Genomic_DNA"/>
</dbReference>
<dbReference type="Pfam" id="PF11828">
    <property type="entry name" value="DUF3348"/>
    <property type="match status" value="1"/>
</dbReference>
<dbReference type="InterPro" id="IPR021783">
    <property type="entry name" value="DUF3348"/>
</dbReference>